<protein>
    <submittedName>
        <fullName evidence="1">Uncharacterized protein</fullName>
    </submittedName>
</protein>
<accession>A0A0F9K5N8</accession>
<dbReference type="EMBL" id="LAZR01014456">
    <property type="protein sequence ID" value="KKM17418.1"/>
    <property type="molecule type" value="Genomic_DNA"/>
</dbReference>
<dbReference type="AlphaFoldDB" id="A0A0F9K5N8"/>
<organism evidence="1">
    <name type="scientific">marine sediment metagenome</name>
    <dbReference type="NCBI Taxonomy" id="412755"/>
    <lineage>
        <taxon>unclassified sequences</taxon>
        <taxon>metagenomes</taxon>
        <taxon>ecological metagenomes</taxon>
    </lineage>
</organism>
<gene>
    <name evidence="1" type="ORF">LCGC14_1675990</name>
</gene>
<proteinExistence type="predicted"/>
<reference evidence="1" key="1">
    <citation type="journal article" date="2015" name="Nature">
        <title>Complex archaea that bridge the gap between prokaryotes and eukaryotes.</title>
        <authorList>
            <person name="Spang A."/>
            <person name="Saw J.H."/>
            <person name="Jorgensen S.L."/>
            <person name="Zaremba-Niedzwiedzka K."/>
            <person name="Martijn J."/>
            <person name="Lind A.E."/>
            <person name="van Eijk R."/>
            <person name="Schleper C."/>
            <person name="Guy L."/>
            <person name="Ettema T.J."/>
        </authorList>
    </citation>
    <scope>NUCLEOTIDE SEQUENCE</scope>
</reference>
<evidence type="ECO:0000313" key="1">
    <source>
        <dbReference type="EMBL" id="KKM17418.1"/>
    </source>
</evidence>
<comment type="caution">
    <text evidence="1">The sequence shown here is derived from an EMBL/GenBank/DDBJ whole genome shotgun (WGS) entry which is preliminary data.</text>
</comment>
<name>A0A0F9K5N8_9ZZZZ</name>
<sequence length="265" mass="28895">MAIEWTFDLIDGNSGDLTTAGWSIDMSGIATGYTGPAQGNIYAAVTDPSTGCPQIGATHPANPQALLRRIQIVSLSPEEVRALFQYRDVFSVANLSVGATLNQDQTNVDFEGTPLSVEYTYPDDYLLDPSLAGKTVKQGGLLTKGIPAMTRVYTIKSTINPEQLAADFVGKCNSVIWKGFPIYTWRCDAITGDSTDFEVTWLTALIFQYKRGEPQPGNPGQFFGWGSKNYFIDPQTGKPPDDLVEGTGVKNIDVYEQIDFNQLGI</sequence>